<dbReference type="GO" id="GO:0046872">
    <property type="term" value="F:metal ion binding"/>
    <property type="evidence" value="ECO:0007669"/>
    <property type="project" value="UniProtKB-KW"/>
</dbReference>
<dbReference type="Proteomes" id="UP000245133">
    <property type="component" value="Unassembled WGS sequence"/>
</dbReference>
<dbReference type="PROSITE" id="PS51706">
    <property type="entry name" value="G_ENGB"/>
    <property type="match status" value="1"/>
</dbReference>
<dbReference type="InterPro" id="IPR030393">
    <property type="entry name" value="G_ENGB_dom"/>
</dbReference>
<keyword evidence="5 10" id="KW-0547">Nucleotide-binding</keyword>
<comment type="caution">
    <text evidence="12">The sequence shown here is derived from an EMBL/GenBank/DDBJ whole genome shotgun (WGS) entry which is preliminary data.</text>
</comment>
<evidence type="ECO:0000313" key="12">
    <source>
        <dbReference type="EMBL" id="GBF50218.1"/>
    </source>
</evidence>
<evidence type="ECO:0000256" key="1">
    <source>
        <dbReference type="ARBA" id="ARBA00001946"/>
    </source>
</evidence>
<feature type="domain" description="EngB-type G" evidence="11">
    <location>
        <begin position="29"/>
        <end position="203"/>
    </location>
</feature>
<proteinExistence type="inferred from homology"/>
<dbReference type="PANTHER" id="PTHR11649">
    <property type="entry name" value="MSS1/TRME-RELATED GTP-BINDING PROTEIN"/>
    <property type="match status" value="1"/>
</dbReference>
<dbReference type="InterPro" id="IPR027417">
    <property type="entry name" value="P-loop_NTPase"/>
</dbReference>
<dbReference type="RefSeq" id="WP_108975946.1">
    <property type="nucleotide sequence ID" value="NZ_BFBB01000004.1"/>
</dbReference>
<keyword evidence="9 10" id="KW-0131">Cell cycle</keyword>
<dbReference type="GO" id="GO:0005829">
    <property type="term" value="C:cytosol"/>
    <property type="evidence" value="ECO:0007669"/>
    <property type="project" value="TreeGrafter"/>
</dbReference>
<evidence type="ECO:0000256" key="8">
    <source>
        <dbReference type="ARBA" id="ARBA00023210"/>
    </source>
</evidence>
<keyword evidence="4" id="KW-0479">Metal-binding</keyword>
<reference evidence="12 13" key="1">
    <citation type="submission" date="2018-02" db="EMBL/GenBank/DDBJ databases">
        <title>Novel Leptospira species isolated from soil and water in Japan.</title>
        <authorList>
            <person name="Nakao R."/>
            <person name="Masuzawa T."/>
        </authorList>
    </citation>
    <scope>NUCLEOTIDE SEQUENCE [LARGE SCALE GENOMIC DNA]</scope>
    <source>
        <strain evidence="12 13">YH101</strain>
    </source>
</reference>
<dbReference type="SUPFAM" id="SSF52540">
    <property type="entry name" value="P-loop containing nucleoside triphosphate hydrolases"/>
    <property type="match status" value="1"/>
</dbReference>
<keyword evidence="13" id="KW-1185">Reference proteome</keyword>
<name>A0A2P2E006_9LEPT</name>
<evidence type="ECO:0000256" key="3">
    <source>
        <dbReference type="ARBA" id="ARBA00022618"/>
    </source>
</evidence>
<comment type="similarity">
    <text evidence="2 10">Belongs to the TRAFAC class TrmE-Era-EngA-EngB-Septin-like GTPase superfamily. EngB GTPase family.</text>
</comment>
<evidence type="ECO:0000256" key="10">
    <source>
        <dbReference type="HAMAP-Rule" id="MF_00321"/>
    </source>
</evidence>
<gene>
    <name evidence="10 12" type="primary">engB</name>
    <name evidence="12" type="ORF">LPTSP4_17420</name>
</gene>
<dbReference type="PANTHER" id="PTHR11649:SF13">
    <property type="entry name" value="ENGB-TYPE G DOMAIN-CONTAINING PROTEIN"/>
    <property type="match status" value="1"/>
</dbReference>
<keyword evidence="3 10" id="KW-0132">Cell division</keyword>
<dbReference type="InterPro" id="IPR019987">
    <property type="entry name" value="GTP-bd_ribosome_bio_YsxC"/>
</dbReference>
<dbReference type="NCBIfam" id="TIGR03598">
    <property type="entry name" value="GTPase_YsxC"/>
    <property type="match status" value="1"/>
</dbReference>
<keyword evidence="7 10" id="KW-0342">GTP-binding</keyword>
<evidence type="ECO:0000259" key="11">
    <source>
        <dbReference type="PROSITE" id="PS51706"/>
    </source>
</evidence>
<evidence type="ECO:0000256" key="6">
    <source>
        <dbReference type="ARBA" id="ARBA00022842"/>
    </source>
</evidence>
<dbReference type="GO" id="GO:0005525">
    <property type="term" value="F:GTP binding"/>
    <property type="evidence" value="ECO:0007669"/>
    <property type="project" value="UniProtKB-UniRule"/>
</dbReference>
<dbReference type="OrthoDB" id="9804921at2"/>
<evidence type="ECO:0000313" key="13">
    <source>
        <dbReference type="Proteomes" id="UP000245133"/>
    </source>
</evidence>
<organism evidence="12 13">
    <name type="scientific">Leptospira ryugenii</name>
    <dbReference type="NCBI Taxonomy" id="1917863"/>
    <lineage>
        <taxon>Bacteria</taxon>
        <taxon>Pseudomonadati</taxon>
        <taxon>Spirochaetota</taxon>
        <taxon>Spirochaetia</taxon>
        <taxon>Leptospirales</taxon>
        <taxon>Leptospiraceae</taxon>
        <taxon>Leptospira</taxon>
    </lineage>
</organism>
<sequence length="210" mass="23911">MKYHEEIHFPFTKYSLSIGTADDFSQIPEEPLVGFVGRSNSGKSSLLNAITNQKGLAKVSKSPGKTKLVNLFTTKQGFHLVDLPGFGYSKASHREHKSMMELLDRFLNQVQNLKVLFILIDAQREFPAEEVSMIETCQKKKIRPVVVRTKADKLNQREKIHIVRDAEEIMNHIGIPFPYFLCSSTNGKGINEIRKFIFDSLGISQVKQER</sequence>
<evidence type="ECO:0000256" key="5">
    <source>
        <dbReference type="ARBA" id="ARBA00022741"/>
    </source>
</evidence>
<dbReference type="HAMAP" id="MF_00321">
    <property type="entry name" value="GTPase_EngB"/>
    <property type="match status" value="1"/>
</dbReference>
<dbReference type="EMBL" id="BFBB01000004">
    <property type="protein sequence ID" value="GBF50218.1"/>
    <property type="molecule type" value="Genomic_DNA"/>
</dbReference>
<dbReference type="CDD" id="cd01876">
    <property type="entry name" value="YihA_EngB"/>
    <property type="match status" value="1"/>
</dbReference>
<keyword evidence="6" id="KW-0460">Magnesium</keyword>
<evidence type="ECO:0000256" key="9">
    <source>
        <dbReference type="ARBA" id="ARBA00023306"/>
    </source>
</evidence>
<dbReference type="AlphaFoldDB" id="A0A2P2E006"/>
<dbReference type="Pfam" id="PF01926">
    <property type="entry name" value="MMR_HSR1"/>
    <property type="match status" value="1"/>
</dbReference>
<dbReference type="PRINTS" id="PR00326">
    <property type="entry name" value="GTP1OBG"/>
</dbReference>
<dbReference type="GO" id="GO:0000917">
    <property type="term" value="P:division septum assembly"/>
    <property type="evidence" value="ECO:0007669"/>
    <property type="project" value="UniProtKB-KW"/>
</dbReference>
<comment type="cofactor">
    <cofactor evidence="1">
        <name>Mg(2+)</name>
        <dbReference type="ChEBI" id="CHEBI:18420"/>
    </cofactor>
</comment>
<dbReference type="Gene3D" id="3.40.50.300">
    <property type="entry name" value="P-loop containing nucleotide triphosphate hydrolases"/>
    <property type="match status" value="1"/>
</dbReference>
<accession>A0A2P2E006</accession>
<keyword evidence="8 10" id="KW-0717">Septation</keyword>
<protein>
    <recommendedName>
        <fullName evidence="10">Probable GTP-binding protein EngB</fullName>
    </recommendedName>
</protein>
<evidence type="ECO:0000256" key="4">
    <source>
        <dbReference type="ARBA" id="ARBA00022723"/>
    </source>
</evidence>
<comment type="function">
    <text evidence="10">Necessary for normal cell division and for the maintenance of normal septation.</text>
</comment>
<evidence type="ECO:0000256" key="7">
    <source>
        <dbReference type="ARBA" id="ARBA00023134"/>
    </source>
</evidence>
<evidence type="ECO:0000256" key="2">
    <source>
        <dbReference type="ARBA" id="ARBA00009638"/>
    </source>
</evidence>
<dbReference type="InterPro" id="IPR006073">
    <property type="entry name" value="GTP-bd"/>
</dbReference>